<dbReference type="GO" id="GO:0051028">
    <property type="term" value="P:mRNA transport"/>
    <property type="evidence" value="ECO:0007669"/>
    <property type="project" value="UniProtKB-KW"/>
</dbReference>
<feature type="compositionally biased region" description="Basic and acidic residues" evidence="20">
    <location>
        <begin position="388"/>
        <end position="400"/>
    </location>
</feature>
<evidence type="ECO:0000256" key="3">
    <source>
        <dbReference type="ARBA" id="ARBA00004567"/>
    </source>
</evidence>
<dbReference type="GO" id="GO:0017056">
    <property type="term" value="F:structural constituent of nuclear pore"/>
    <property type="evidence" value="ECO:0007669"/>
    <property type="project" value="TreeGrafter"/>
</dbReference>
<dbReference type="GO" id="GO:0003677">
    <property type="term" value="F:DNA binding"/>
    <property type="evidence" value="ECO:0007669"/>
    <property type="project" value="UniProtKB-KW"/>
</dbReference>
<comment type="caution">
    <text evidence="22">The sequence shown here is derived from an EMBL/GenBank/DDBJ whole genome shotgun (WGS) entry which is preliminary data.</text>
</comment>
<evidence type="ECO:0000256" key="2">
    <source>
        <dbReference type="ARBA" id="ARBA00004126"/>
    </source>
</evidence>
<keyword evidence="10" id="KW-0811">Translocation</keyword>
<evidence type="ECO:0000313" key="22">
    <source>
        <dbReference type="EMBL" id="KAF9136398.1"/>
    </source>
</evidence>
<evidence type="ECO:0000256" key="17">
    <source>
        <dbReference type="ARBA" id="ARBA00078197"/>
    </source>
</evidence>
<keyword evidence="11" id="KW-0238">DNA-binding</keyword>
<dbReference type="GO" id="GO:0005643">
    <property type="term" value="C:nuclear pore"/>
    <property type="evidence" value="ECO:0007669"/>
    <property type="project" value="UniProtKB-SubCell"/>
</dbReference>
<gene>
    <name evidence="22" type="ORF">BG015_003157</name>
</gene>
<keyword evidence="9" id="KW-0653">Protein transport</keyword>
<evidence type="ECO:0000256" key="7">
    <source>
        <dbReference type="ARBA" id="ARBA00022816"/>
    </source>
</evidence>
<keyword evidence="23" id="KW-1185">Reference proteome</keyword>
<dbReference type="GO" id="GO:0008139">
    <property type="term" value="F:nuclear localization sequence binding"/>
    <property type="evidence" value="ECO:0007669"/>
    <property type="project" value="TreeGrafter"/>
</dbReference>
<keyword evidence="8" id="KW-0862">Zinc</keyword>
<evidence type="ECO:0000256" key="10">
    <source>
        <dbReference type="ARBA" id="ARBA00023010"/>
    </source>
</evidence>
<evidence type="ECO:0000256" key="20">
    <source>
        <dbReference type="SAM" id="MobiDB-lite"/>
    </source>
</evidence>
<feature type="compositionally biased region" description="Basic and acidic residues" evidence="20">
    <location>
        <begin position="166"/>
        <end position="185"/>
    </location>
</feature>
<evidence type="ECO:0000256" key="9">
    <source>
        <dbReference type="ARBA" id="ARBA00022927"/>
    </source>
</evidence>
<dbReference type="InterPro" id="IPR036443">
    <property type="entry name" value="Znf_RanBP2_sf"/>
</dbReference>
<keyword evidence="14" id="KW-0539">Nucleus</keyword>
<dbReference type="GO" id="GO:0031965">
    <property type="term" value="C:nuclear membrane"/>
    <property type="evidence" value="ECO:0007669"/>
    <property type="project" value="UniProtKB-SubCell"/>
</dbReference>
<feature type="region of interest" description="Disordered" evidence="20">
    <location>
        <begin position="982"/>
        <end position="1011"/>
    </location>
</feature>
<feature type="region of interest" description="Disordered" evidence="20">
    <location>
        <begin position="790"/>
        <end position="813"/>
    </location>
</feature>
<dbReference type="GO" id="GO:0008270">
    <property type="term" value="F:zinc ion binding"/>
    <property type="evidence" value="ECO:0007669"/>
    <property type="project" value="UniProtKB-KW"/>
</dbReference>
<accession>A0A9P5V5G4</accession>
<evidence type="ECO:0000256" key="5">
    <source>
        <dbReference type="ARBA" id="ARBA00022723"/>
    </source>
</evidence>
<feature type="compositionally biased region" description="Basic residues" evidence="20">
    <location>
        <begin position="363"/>
        <end position="373"/>
    </location>
</feature>
<dbReference type="InterPro" id="IPR026054">
    <property type="entry name" value="Nucleoporin"/>
</dbReference>
<evidence type="ECO:0000256" key="8">
    <source>
        <dbReference type="ARBA" id="ARBA00022833"/>
    </source>
</evidence>
<evidence type="ECO:0000256" key="4">
    <source>
        <dbReference type="ARBA" id="ARBA00022448"/>
    </source>
</evidence>
<feature type="compositionally biased region" description="Polar residues" evidence="20">
    <location>
        <begin position="244"/>
        <end position="255"/>
    </location>
</feature>
<feature type="region of interest" description="Disordered" evidence="20">
    <location>
        <begin position="1"/>
        <end position="27"/>
    </location>
</feature>
<feature type="compositionally biased region" description="Low complexity" evidence="20">
    <location>
        <begin position="1174"/>
        <end position="1187"/>
    </location>
</feature>
<evidence type="ECO:0000256" key="12">
    <source>
        <dbReference type="ARBA" id="ARBA00023132"/>
    </source>
</evidence>
<dbReference type="InterPro" id="IPR001876">
    <property type="entry name" value="Znf_RanBP2"/>
</dbReference>
<feature type="compositionally biased region" description="Polar residues" evidence="20">
    <location>
        <begin position="402"/>
        <end position="417"/>
    </location>
</feature>
<keyword evidence="12" id="KW-0906">Nuclear pore complex</keyword>
<feature type="compositionally biased region" description="Polar residues" evidence="20">
    <location>
        <begin position="1244"/>
        <end position="1254"/>
    </location>
</feature>
<proteinExistence type="inferred from homology"/>
<feature type="region of interest" description="Disordered" evidence="20">
    <location>
        <begin position="1342"/>
        <end position="1386"/>
    </location>
</feature>
<feature type="region of interest" description="Disordered" evidence="20">
    <location>
        <begin position="1174"/>
        <end position="1270"/>
    </location>
</feature>
<feature type="compositionally biased region" description="Basic and acidic residues" evidence="20">
    <location>
        <begin position="78"/>
        <end position="103"/>
    </location>
</feature>
<feature type="compositionally biased region" description="Polar residues" evidence="20">
    <location>
        <begin position="989"/>
        <end position="1009"/>
    </location>
</feature>
<dbReference type="GO" id="GO:0006405">
    <property type="term" value="P:RNA export from nucleus"/>
    <property type="evidence" value="ECO:0007669"/>
    <property type="project" value="TreeGrafter"/>
</dbReference>
<keyword evidence="13" id="KW-0472">Membrane</keyword>
<feature type="region of interest" description="Disordered" evidence="20">
    <location>
        <begin position="166"/>
        <end position="192"/>
    </location>
</feature>
<comment type="subcellular location">
    <subcellularLocation>
        <location evidence="2">Nucleus membrane</location>
    </subcellularLocation>
    <subcellularLocation>
        <location evidence="3">Nucleus</location>
        <location evidence="3">Nuclear pore complex</location>
    </subcellularLocation>
</comment>
<feature type="compositionally biased region" description="Low complexity" evidence="20">
    <location>
        <begin position="801"/>
        <end position="813"/>
    </location>
</feature>
<evidence type="ECO:0000256" key="18">
    <source>
        <dbReference type="ARBA" id="ARBA00079437"/>
    </source>
</evidence>
<feature type="compositionally biased region" description="Basic and acidic residues" evidence="20">
    <location>
        <begin position="593"/>
        <end position="605"/>
    </location>
</feature>
<organism evidence="22 23">
    <name type="scientific">Linnemannia schmuckeri</name>
    <dbReference type="NCBI Taxonomy" id="64567"/>
    <lineage>
        <taxon>Eukaryota</taxon>
        <taxon>Fungi</taxon>
        <taxon>Fungi incertae sedis</taxon>
        <taxon>Mucoromycota</taxon>
        <taxon>Mortierellomycotina</taxon>
        <taxon>Mortierellomycetes</taxon>
        <taxon>Mortierellales</taxon>
        <taxon>Mortierellaceae</taxon>
        <taxon>Linnemannia</taxon>
    </lineage>
</organism>
<keyword evidence="7" id="KW-0509">mRNA transport</keyword>
<dbReference type="GO" id="GO:0006606">
    <property type="term" value="P:protein import into nucleus"/>
    <property type="evidence" value="ECO:0007669"/>
    <property type="project" value="TreeGrafter"/>
</dbReference>
<dbReference type="Proteomes" id="UP000748756">
    <property type="component" value="Unassembled WGS sequence"/>
</dbReference>
<name>A0A9P5V5G4_9FUNG</name>
<keyword evidence="6 19" id="KW-0863">Zinc-finger</keyword>
<reference evidence="22" key="1">
    <citation type="journal article" date="2020" name="Fungal Divers.">
        <title>Resolving the Mortierellaceae phylogeny through synthesis of multi-gene phylogenetics and phylogenomics.</title>
        <authorList>
            <person name="Vandepol N."/>
            <person name="Liber J."/>
            <person name="Desiro A."/>
            <person name="Na H."/>
            <person name="Kennedy M."/>
            <person name="Barry K."/>
            <person name="Grigoriev I.V."/>
            <person name="Miller A.N."/>
            <person name="O'Donnell K."/>
            <person name="Stajich J.E."/>
            <person name="Bonito G."/>
        </authorList>
    </citation>
    <scope>NUCLEOTIDE SEQUENCE</scope>
    <source>
        <strain evidence="22">NRRL 6426</strain>
    </source>
</reference>
<feature type="region of interest" description="Disordered" evidence="20">
    <location>
        <begin position="244"/>
        <end position="417"/>
    </location>
</feature>
<feature type="compositionally biased region" description="Basic and acidic residues" evidence="20">
    <location>
        <begin position="256"/>
        <end position="270"/>
    </location>
</feature>
<evidence type="ECO:0000256" key="19">
    <source>
        <dbReference type="PROSITE-ProRule" id="PRU00322"/>
    </source>
</evidence>
<dbReference type="EMBL" id="JAAAUQ010001673">
    <property type="protein sequence ID" value="KAF9136398.1"/>
    <property type="molecule type" value="Genomic_DNA"/>
</dbReference>
<evidence type="ECO:0000259" key="21">
    <source>
        <dbReference type="PROSITE" id="PS50199"/>
    </source>
</evidence>
<feature type="compositionally biased region" description="Gly residues" evidence="20">
    <location>
        <begin position="1203"/>
        <end position="1223"/>
    </location>
</feature>
<evidence type="ECO:0000313" key="23">
    <source>
        <dbReference type="Proteomes" id="UP000748756"/>
    </source>
</evidence>
<feature type="compositionally biased region" description="Polar residues" evidence="20">
    <location>
        <begin position="271"/>
        <end position="280"/>
    </location>
</feature>
<evidence type="ECO:0000256" key="15">
    <source>
        <dbReference type="ARBA" id="ARBA00060842"/>
    </source>
</evidence>
<comment type="similarity">
    <text evidence="15">Belongs to the NUP153 family.</text>
</comment>
<feature type="region of interest" description="Disordered" evidence="20">
    <location>
        <begin position="69"/>
        <end position="103"/>
    </location>
</feature>
<dbReference type="SUPFAM" id="SSF90209">
    <property type="entry name" value="Ran binding protein zinc finger-like"/>
    <property type="match status" value="1"/>
</dbReference>
<sequence length="1386" mass="140580">MESASRNRFQPYARRTRQQARQPDRTNEMIQTLPKPLASFVKRSLQWLGIIHVEEDSDSELDRELHTTNGDFEFLPGADKEHESHAKETGTGDDKASKRQDDKYSKLYPDLRDYLDSLNAKQASELDSEELAAAMTPEKIAERLRLRKELMDSTKGLPIPIQKEEATTAKATREEITSKNDKPEASDPAVKSAGETLDDMYKAGAALSPAEINLVMRMRRLQKQAPVATSPSDMRLLEEYLPNVNGSTVRSSQESRSTHSQDRRSYEKIPTRSQEQNGHGRSQLRHEPSDVVMSSQSATEEKYDNHTHSHSQSHSRHCACGREVPNEPSAYPGKRTRVNRSPTPVSDEEMGTQRGYLQEQEKPKKKRNIRKIPGRFTALDSSDEEEDQRQHDLRMAERRAAQKNQASVYNSPHNSQGVPLYHTPPQIYPTLQYGVRTKLYNPKIDEVLKWTASPPSNPVSLDTWRCPKCEQRTRKTSSTCQFCKAERPEPSIPNTTPISTLKAMMKSDELKDLKESFTSNPIVSAAISAAPAALGALATAGVSVGAFKAISNLVSESKDSETPKKADAPKAPALFPMTTPAPPVAAPSTATSKDADKEPEKEKPKVAGTWASIGFKGPDNTGKWKCDVCESYSKDDLDKCAACETPKPGAEPKAAAAVPNMFAVAVANAASSSPSVSKPAAPAMFSFGTPSSSATPATKPDVTAAPAVFSFGQSLSTPASSASASPAMNLFAPPAAKPTSTEAASSATPAAPAPGGFVFKAPTAAPAAAEAKPAGSLFGLTPVANTGSDAPKAPSLFSMPTSTTATSSDSTKTTIAPVSNPFASSTAPIANPFVLPATSAAASAPAPAPSSLFGSTTSAPASTPAASKPTAAPIFSFGTPSATTAPTTPTTPFFSTPASTAAPMFATKPAATSGAGLFGTGSASTVATPAASAPLFGASSTATAAPAFGVTATSAPAPAFGASTTPVPSLFGGASSAAPTSTSSMFGGASSTTSPANPATPSLFENTATPAPLGSSLFGNPAANAATTSAPATGSSMFSFSSPSSTFGAKPTATPASTAPTFSFGASTPATSAVAPANTGFGGFGASSTSGFSMTTPAASTASASPSPFAFGSATAAPTATPSFGFGSSTPAAPAAPAATGFGGFGSSANPSAGASSSSSPFAFGSGSTTGAFTGFGQTTGGSPSTSNASMSMGATPTNPSNGGFGGNTPSGGGFSMFGGGSTGSTTPGFGGPTSTPTIGFGSQSANQSNQVSPFGQQGGGGFGSQSTFNSPMGGAGGFGASSGMTGFGVPAAPAGGAGGGFGAGSITLAGGAGGFGNQAGGGGFGAAAGNNGAFGFQGMPTAPGGSQYTQPAQPPAGGFAFNMGVNTPTPGSERKIAKMRKKRNP</sequence>
<protein>
    <recommendedName>
        <fullName evidence="16">Nuclear pore complex protein Nup153</fullName>
    </recommendedName>
    <alternativeName>
        <fullName evidence="18">153 kDa nucleoporin</fullName>
    </alternativeName>
    <alternativeName>
        <fullName evidence="17">Nucleoporin Nup153</fullName>
    </alternativeName>
</protein>
<evidence type="ECO:0000256" key="14">
    <source>
        <dbReference type="ARBA" id="ARBA00023242"/>
    </source>
</evidence>
<dbReference type="PROSITE" id="PS50199">
    <property type="entry name" value="ZF_RANBP2_2"/>
    <property type="match status" value="1"/>
</dbReference>
<feature type="domain" description="RanBP2-type" evidence="21">
    <location>
        <begin position="620"/>
        <end position="649"/>
    </location>
</feature>
<evidence type="ECO:0000256" key="11">
    <source>
        <dbReference type="ARBA" id="ARBA00023125"/>
    </source>
</evidence>
<keyword evidence="4" id="KW-0813">Transport</keyword>
<dbReference type="PANTHER" id="PTHR23193:SF23">
    <property type="entry name" value="NUCLEAR PORE COMPLEX PROTEIN NUP153"/>
    <property type="match status" value="1"/>
</dbReference>
<dbReference type="Gene3D" id="4.10.1060.10">
    <property type="entry name" value="Zinc finger, RanBP2-type"/>
    <property type="match status" value="1"/>
</dbReference>
<feature type="region of interest" description="Disordered" evidence="20">
    <location>
        <begin position="555"/>
        <end position="605"/>
    </location>
</feature>
<dbReference type="OrthoDB" id="79830at2759"/>
<feature type="compositionally biased region" description="Basic and acidic residues" evidence="20">
    <location>
        <begin position="556"/>
        <end position="568"/>
    </location>
</feature>
<evidence type="ECO:0000256" key="1">
    <source>
        <dbReference type="ARBA" id="ARBA00001947"/>
    </source>
</evidence>
<evidence type="ECO:0000256" key="6">
    <source>
        <dbReference type="ARBA" id="ARBA00022771"/>
    </source>
</evidence>
<dbReference type="PANTHER" id="PTHR23193">
    <property type="entry name" value="NUCLEAR PORE COMPLEX PROTEIN NUP"/>
    <property type="match status" value="1"/>
</dbReference>
<feature type="compositionally biased region" description="Basic residues" evidence="20">
    <location>
        <begin position="308"/>
        <end position="319"/>
    </location>
</feature>
<keyword evidence="5" id="KW-0479">Metal-binding</keyword>
<feature type="compositionally biased region" description="Low complexity" evidence="20">
    <location>
        <begin position="1224"/>
        <end position="1243"/>
    </location>
</feature>
<feature type="region of interest" description="Disordered" evidence="20">
    <location>
        <begin position="846"/>
        <end position="866"/>
    </location>
</feature>
<comment type="cofactor">
    <cofactor evidence="1">
        <name>Zn(2+)</name>
        <dbReference type="ChEBI" id="CHEBI:29105"/>
    </cofactor>
</comment>
<evidence type="ECO:0000256" key="13">
    <source>
        <dbReference type="ARBA" id="ARBA00023136"/>
    </source>
</evidence>
<evidence type="ECO:0000256" key="16">
    <source>
        <dbReference type="ARBA" id="ARBA00068609"/>
    </source>
</evidence>